<keyword evidence="2" id="KW-1185">Reference proteome</keyword>
<dbReference type="Proteomes" id="UP000694918">
    <property type="component" value="Unplaced"/>
</dbReference>
<sequence length="164" mass="18822">MVIVIAEGAGQELLPESILSMNKQDAWKQVTPRCLSVVISEDEGSLCKSEKDDDKSKIHRCVQVQSSTGIHSSFPDAFLATKFFILNGFCYFCICTILCCYFCICTIFCCYNLYRESEYIELARLLYERHRDGCFSYSNYHVFIGLIPDHQSFVICQRTYHASV</sequence>
<dbReference type="GeneID" id="105111722"/>
<protein>
    <submittedName>
        <fullName evidence="3">Uncharacterized protein LOC105111722</fullName>
    </submittedName>
</protein>
<feature type="transmembrane region" description="Helical" evidence="1">
    <location>
        <begin position="83"/>
        <end position="114"/>
    </location>
</feature>
<dbReference type="KEGG" id="peu:105111722"/>
<evidence type="ECO:0000313" key="2">
    <source>
        <dbReference type="Proteomes" id="UP000694918"/>
    </source>
</evidence>
<name>A0AAJ6T741_POPEU</name>
<accession>A0AAJ6T741</accession>
<gene>
    <name evidence="3" type="primary">LOC105111722</name>
</gene>
<reference evidence="3" key="1">
    <citation type="submission" date="2025-08" db="UniProtKB">
        <authorList>
            <consortium name="RefSeq"/>
        </authorList>
    </citation>
    <scope>IDENTIFICATION</scope>
</reference>
<evidence type="ECO:0000313" key="3">
    <source>
        <dbReference type="RefSeq" id="XP_011005469.1"/>
    </source>
</evidence>
<keyword evidence="1" id="KW-1133">Transmembrane helix</keyword>
<evidence type="ECO:0000256" key="1">
    <source>
        <dbReference type="SAM" id="Phobius"/>
    </source>
</evidence>
<proteinExistence type="predicted"/>
<dbReference type="RefSeq" id="XP_011005469.1">
    <property type="nucleotide sequence ID" value="XM_011007167.1"/>
</dbReference>
<organism evidence="2 3">
    <name type="scientific">Populus euphratica</name>
    <name type="common">Euphrates poplar</name>
    <dbReference type="NCBI Taxonomy" id="75702"/>
    <lineage>
        <taxon>Eukaryota</taxon>
        <taxon>Viridiplantae</taxon>
        <taxon>Streptophyta</taxon>
        <taxon>Embryophyta</taxon>
        <taxon>Tracheophyta</taxon>
        <taxon>Spermatophyta</taxon>
        <taxon>Magnoliopsida</taxon>
        <taxon>eudicotyledons</taxon>
        <taxon>Gunneridae</taxon>
        <taxon>Pentapetalae</taxon>
        <taxon>rosids</taxon>
        <taxon>fabids</taxon>
        <taxon>Malpighiales</taxon>
        <taxon>Salicaceae</taxon>
        <taxon>Saliceae</taxon>
        <taxon>Populus</taxon>
    </lineage>
</organism>
<keyword evidence="1" id="KW-0812">Transmembrane</keyword>
<keyword evidence="1" id="KW-0472">Membrane</keyword>
<dbReference type="AlphaFoldDB" id="A0AAJ6T741"/>